<name>A0ABS3AX23_9BACT</name>
<dbReference type="PANTHER" id="PTHR10434:SF40">
    <property type="entry name" value="1-ACYL-SN-GLYCEROL-3-PHOSPHATE ACYLTRANSFERASE"/>
    <property type="match status" value="1"/>
</dbReference>
<dbReference type="InterPro" id="IPR002123">
    <property type="entry name" value="Plipid/glycerol_acylTrfase"/>
</dbReference>
<keyword evidence="3 6" id="KW-0012">Acyltransferase</keyword>
<comment type="pathway">
    <text evidence="1">Lipid metabolism.</text>
</comment>
<keyword evidence="2" id="KW-0808">Transferase</keyword>
<protein>
    <submittedName>
        <fullName evidence="6">1-acyl-sn-glycerol-3-phosphate acyltransferase</fullName>
    </submittedName>
</protein>
<reference evidence="6 7" key="1">
    <citation type="submission" date="2021-02" db="EMBL/GenBank/DDBJ databases">
        <title>Activity-based single-cell genomes from oceanic crustal fluid captures similar information to metagenomic and metatranscriptomic surveys with orders of magnitude less sampling.</title>
        <authorList>
            <person name="D'Angelo T.S."/>
            <person name="Orcutt B.N."/>
        </authorList>
    </citation>
    <scope>NUCLEOTIDE SEQUENCE [LARGE SCALE GENOMIC DNA]</scope>
    <source>
        <strain evidence="6">AH-315-G02</strain>
    </source>
</reference>
<keyword evidence="4" id="KW-0812">Transmembrane</keyword>
<dbReference type="EMBL" id="JAFITO010000024">
    <property type="protein sequence ID" value="MBN4068561.1"/>
    <property type="molecule type" value="Genomic_DNA"/>
</dbReference>
<evidence type="ECO:0000256" key="3">
    <source>
        <dbReference type="ARBA" id="ARBA00023315"/>
    </source>
</evidence>
<evidence type="ECO:0000256" key="4">
    <source>
        <dbReference type="SAM" id="Phobius"/>
    </source>
</evidence>
<dbReference type="CDD" id="cd07989">
    <property type="entry name" value="LPLAT_AGPAT-like"/>
    <property type="match status" value="1"/>
</dbReference>
<keyword evidence="4" id="KW-1133">Transmembrane helix</keyword>
<evidence type="ECO:0000256" key="1">
    <source>
        <dbReference type="ARBA" id="ARBA00005189"/>
    </source>
</evidence>
<evidence type="ECO:0000256" key="2">
    <source>
        <dbReference type="ARBA" id="ARBA00022679"/>
    </source>
</evidence>
<evidence type="ECO:0000259" key="5">
    <source>
        <dbReference type="SMART" id="SM00563"/>
    </source>
</evidence>
<evidence type="ECO:0000313" key="7">
    <source>
        <dbReference type="Proteomes" id="UP000717534"/>
    </source>
</evidence>
<evidence type="ECO:0000313" key="6">
    <source>
        <dbReference type="EMBL" id="MBN4068561.1"/>
    </source>
</evidence>
<accession>A0ABS3AX23</accession>
<proteinExistence type="predicted"/>
<dbReference type="SUPFAM" id="SSF69593">
    <property type="entry name" value="Glycerol-3-phosphate (1)-acyltransferase"/>
    <property type="match status" value="1"/>
</dbReference>
<dbReference type="PANTHER" id="PTHR10434">
    <property type="entry name" value="1-ACYL-SN-GLYCEROL-3-PHOSPHATE ACYLTRANSFERASE"/>
    <property type="match status" value="1"/>
</dbReference>
<dbReference type="GO" id="GO:0016746">
    <property type="term" value="F:acyltransferase activity"/>
    <property type="evidence" value="ECO:0007669"/>
    <property type="project" value="UniProtKB-KW"/>
</dbReference>
<organism evidence="6 7">
    <name type="scientific">Desulfotalea psychrophila</name>
    <dbReference type="NCBI Taxonomy" id="84980"/>
    <lineage>
        <taxon>Bacteria</taxon>
        <taxon>Pseudomonadati</taxon>
        <taxon>Thermodesulfobacteriota</taxon>
        <taxon>Desulfobulbia</taxon>
        <taxon>Desulfobulbales</taxon>
        <taxon>Desulfocapsaceae</taxon>
        <taxon>Desulfotalea</taxon>
    </lineage>
</organism>
<dbReference type="SMART" id="SM00563">
    <property type="entry name" value="PlsC"/>
    <property type="match status" value="1"/>
</dbReference>
<dbReference type="Pfam" id="PF01553">
    <property type="entry name" value="Acyltransferase"/>
    <property type="match status" value="1"/>
</dbReference>
<gene>
    <name evidence="6" type="ORF">JYU06_03450</name>
</gene>
<keyword evidence="7" id="KW-1185">Reference proteome</keyword>
<feature type="domain" description="Phospholipid/glycerol acyltransferase" evidence="5">
    <location>
        <begin position="88"/>
        <end position="205"/>
    </location>
</feature>
<dbReference type="Proteomes" id="UP000717534">
    <property type="component" value="Unassembled WGS sequence"/>
</dbReference>
<sequence>MEKLTYTDNHYHTSKDASSFWGRLFPSFSFYTSFLANIYFSSRKAKCGKYDDEAWCLSSLKVLQALERTGLQISISGIEHLQALKTPCVIVGNHVSMMDTVIVPAIVAQEIPMTFIIKESLMDYPVFKHVMRSRNPIALSRKNPREDLKKVLHEGQKRLEQGISVAVFPQTTRGTDFNPKQFNSIGVKLALKAGVPVLPLALKTDAWTNGRLIKDLGRIHPEVSTHFAFDAPITVQDKGKEEHRQIIEFISKKLKSWL</sequence>
<keyword evidence="4" id="KW-0472">Membrane</keyword>
<feature type="transmembrane region" description="Helical" evidence="4">
    <location>
        <begin position="20"/>
        <end position="40"/>
    </location>
</feature>
<comment type="caution">
    <text evidence="6">The sequence shown here is derived from an EMBL/GenBank/DDBJ whole genome shotgun (WGS) entry which is preliminary data.</text>
</comment>